<evidence type="ECO:0000256" key="1">
    <source>
        <dbReference type="SAM" id="MobiDB-lite"/>
    </source>
</evidence>
<dbReference type="EMBL" id="JAUEPU010000028">
    <property type="protein sequence ID" value="KAK0492619.1"/>
    <property type="molecule type" value="Genomic_DNA"/>
</dbReference>
<keyword evidence="3" id="KW-1185">Reference proteome</keyword>
<comment type="caution">
    <text evidence="2">The sequence shown here is derived from an EMBL/GenBank/DDBJ whole genome shotgun (WGS) entry which is preliminary data.</text>
</comment>
<reference evidence="2" key="1">
    <citation type="submission" date="2023-06" db="EMBL/GenBank/DDBJ databases">
        <authorList>
            <consortium name="Lawrence Berkeley National Laboratory"/>
            <person name="Ahrendt S."/>
            <person name="Sahu N."/>
            <person name="Indic B."/>
            <person name="Wong-Bajracharya J."/>
            <person name="Merenyi Z."/>
            <person name="Ke H.-M."/>
            <person name="Monk M."/>
            <person name="Kocsube S."/>
            <person name="Drula E."/>
            <person name="Lipzen A."/>
            <person name="Balint B."/>
            <person name="Henrissat B."/>
            <person name="Andreopoulos B."/>
            <person name="Martin F.M."/>
            <person name="Harder C.B."/>
            <person name="Rigling D."/>
            <person name="Ford K.L."/>
            <person name="Foster G.D."/>
            <person name="Pangilinan J."/>
            <person name="Papanicolaou A."/>
            <person name="Barry K."/>
            <person name="LaButti K."/>
            <person name="Viragh M."/>
            <person name="Koriabine M."/>
            <person name="Yan M."/>
            <person name="Riley R."/>
            <person name="Champramary S."/>
            <person name="Plett K.L."/>
            <person name="Tsai I.J."/>
            <person name="Slot J."/>
            <person name="Sipos G."/>
            <person name="Plett J."/>
            <person name="Nagy L.G."/>
            <person name="Grigoriev I.V."/>
        </authorList>
    </citation>
    <scope>NUCLEOTIDE SEQUENCE</scope>
    <source>
        <strain evidence="2">HWK02</strain>
    </source>
</reference>
<evidence type="ECO:0000313" key="2">
    <source>
        <dbReference type="EMBL" id="KAK0492619.1"/>
    </source>
</evidence>
<gene>
    <name evidence="2" type="ORF">EDD18DRAFT_1181911</name>
</gene>
<feature type="region of interest" description="Disordered" evidence="1">
    <location>
        <begin position="242"/>
        <end position="318"/>
    </location>
</feature>
<feature type="region of interest" description="Disordered" evidence="1">
    <location>
        <begin position="1"/>
        <end position="111"/>
    </location>
</feature>
<dbReference type="AlphaFoldDB" id="A0AA39PZP8"/>
<sequence>MAALEEGPVSLRWLLNPASKRDASPRRPRQADPPPRPHVSTQVSHNTANRTSSSDLSLLISRDSRQALRPRDENSNFNVPTPPSSTPGHLIYPESVSQSNKRRLGDIDDDRDCRRLRVSSGVANASDQPQQEFYKNNTGMRAPRPPPKPKYEQWHFIPFSGTPLPPKESEVICNSKDGLLQCPYTSCYRSFDIYTQYDEMKAHYAQHANREAEIEIWRRHIGLENVNGSCFSFVPSKYTPVQNDALPKPLRNKHPSSTHKDKPIPASQPTTTKRRRPSSASQKLAKPSQKGALAPYTTSPIHPEQPILPRSRRNRNRVSCARRIDQVGRSMMSSTLAPQGGVHVWRERKIVVLSVRARGGDAPHNLRISYLTRTFSLHFLDVSFII</sequence>
<evidence type="ECO:0000313" key="3">
    <source>
        <dbReference type="Proteomes" id="UP001175228"/>
    </source>
</evidence>
<organism evidence="2 3">
    <name type="scientific">Armillaria luteobubalina</name>
    <dbReference type="NCBI Taxonomy" id="153913"/>
    <lineage>
        <taxon>Eukaryota</taxon>
        <taxon>Fungi</taxon>
        <taxon>Dikarya</taxon>
        <taxon>Basidiomycota</taxon>
        <taxon>Agaricomycotina</taxon>
        <taxon>Agaricomycetes</taxon>
        <taxon>Agaricomycetidae</taxon>
        <taxon>Agaricales</taxon>
        <taxon>Marasmiineae</taxon>
        <taxon>Physalacriaceae</taxon>
        <taxon>Armillaria</taxon>
    </lineage>
</organism>
<accession>A0AA39PZP8</accession>
<feature type="compositionally biased region" description="Basic and acidic residues" evidence="1">
    <location>
        <begin position="62"/>
        <end position="74"/>
    </location>
</feature>
<protein>
    <submittedName>
        <fullName evidence="2">Uncharacterized protein</fullName>
    </submittedName>
</protein>
<feature type="compositionally biased region" description="Low complexity" evidence="1">
    <location>
        <begin position="52"/>
        <end position="61"/>
    </location>
</feature>
<feature type="compositionally biased region" description="Polar residues" evidence="1">
    <location>
        <begin position="39"/>
        <end position="51"/>
    </location>
</feature>
<name>A0AA39PZP8_9AGAR</name>
<dbReference type="Proteomes" id="UP001175228">
    <property type="component" value="Unassembled WGS sequence"/>
</dbReference>
<proteinExistence type="predicted"/>